<keyword evidence="2" id="KW-1185">Reference proteome</keyword>
<dbReference type="RefSeq" id="XP_031942281.1">
    <property type="nucleotide sequence ID" value="XM_032086987.1"/>
</dbReference>
<dbReference type="AlphaFoldDB" id="A0A5N7DEW2"/>
<gene>
    <name evidence="1" type="ORF">BDV37DRAFT_282201</name>
</gene>
<name>A0A5N7DEW2_9EURO</name>
<dbReference type="EMBL" id="ML736763">
    <property type="protein sequence ID" value="KAE8404962.1"/>
    <property type="molecule type" value="Genomic_DNA"/>
</dbReference>
<dbReference type="OrthoDB" id="4457578at2759"/>
<reference evidence="1 2" key="1">
    <citation type="submission" date="2019-04" db="EMBL/GenBank/DDBJ databases">
        <authorList>
            <consortium name="DOE Joint Genome Institute"/>
            <person name="Mondo S."/>
            <person name="Kjaerbolling I."/>
            <person name="Vesth T."/>
            <person name="Frisvad J.C."/>
            <person name="Nybo J.L."/>
            <person name="Theobald S."/>
            <person name="Kildgaard S."/>
            <person name="Isbrandt T."/>
            <person name="Kuo A."/>
            <person name="Sato A."/>
            <person name="Lyhne E.K."/>
            <person name="Kogle M.E."/>
            <person name="Wiebenga A."/>
            <person name="Kun R.S."/>
            <person name="Lubbers R.J."/>
            <person name="Makela M.R."/>
            <person name="Barry K."/>
            <person name="Chovatia M."/>
            <person name="Clum A."/>
            <person name="Daum C."/>
            <person name="Haridas S."/>
            <person name="He G."/>
            <person name="LaButti K."/>
            <person name="Lipzen A."/>
            <person name="Riley R."/>
            <person name="Salamov A."/>
            <person name="Simmons B.A."/>
            <person name="Magnuson J.K."/>
            <person name="Henrissat B."/>
            <person name="Mortensen U.H."/>
            <person name="Larsen T.O."/>
            <person name="Devries R.P."/>
            <person name="Grigoriev I.V."/>
            <person name="Machida M."/>
            <person name="Baker S.E."/>
            <person name="Andersen M.R."/>
            <person name="Cantor M.N."/>
            <person name="Hua S.X."/>
        </authorList>
    </citation>
    <scope>NUCLEOTIDE SEQUENCE [LARGE SCALE GENOMIC DNA]</scope>
    <source>
        <strain evidence="1 2">CBS 119388</strain>
    </source>
</reference>
<accession>A0A5N7DEW2</accession>
<protein>
    <submittedName>
        <fullName evidence="1">Uncharacterized protein</fullName>
    </submittedName>
</protein>
<evidence type="ECO:0000313" key="1">
    <source>
        <dbReference type="EMBL" id="KAE8404962.1"/>
    </source>
</evidence>
<evidence type="ECO:0000313" key="2">
    <source>
        <dbReference type="Proteomes" id="UP000325579"/>
    </source>
</evidence>
<sequence>MSSPGTVHPHLYAKQASYDDPAGRIAVKITAKLGNGEDYSLYAQQPDDGWKEPMRLNTVFDWFSGTTLEQTAAKNPPRRYIYISQKDYEKYFARQLSTFVRGGSPMTVFLNTACVVGDRADKKGKTQTRPIS</sequence>
<dbReference type="GeneID" id="43671678"/>
<dbReference type="Proteomes" id="UP000325579">
    <property type="component" value="Unassembled WGS sequence"/>
</dbReference>
<organism evidence="1 2">
    <name type="scientific">Aspergillus pseudonomiae</name>
    <dbReference type="NCBI Taxonomy" id="1506151"/>
    <lineage>
        <taxon>Eukaryota</taxon>
        <taxon>Fungi</taxon>
        <taxon>Dikarya</taxon>
        <taxon>Ascomycota</taxon>
        <taxon>Pezizomycotina</taxon>
        <taxon>Eurotiomycetes</taxon>
        <taxon>Eurotiomycetidae</taxon>
        <taxon>Eurotiales</taxon>
        <taxon>Aspergillaceae</taxon>
        <taxon>Aspergillus</taxon>
        <taxon>Aspergillus subgen. Circumdati</taxon>
    </lineage>
</organism>
<proteinExistence type="predicted"/>